<dbReference type="HAMAP" id="MF_00048">
    <property type="entry name" value="UPF0102"/>
    <property type="match status" value="1"/>
</dbReference>
<dbReference type="PANTHER" id="PTHR34039:SF1">
    <property type="entry name" value="UPF0102 PROTEIN YRAN"/>
    <property type="match status" value="1"/>
</dbReference>
<accession>A0A317Q7J9</accession>
<keyword evidence="3" id="KW-0378">Hydrolase</keyword>
<evidence type="ECO:0000313" key="4">
    <source>
        <dbReference type="Proteomes" id="UP000246964"/>
    </source>
</evidence>
<organism evidence="3 4">
    <name type="scientific">Pseudidiomarina maritima</name>
    <dbReference type="NCBI Taxonomy" id="519453"/>
    <lineage>
        <taxon>Bacteria</taxon>
        <taxon>Pseudomonadati</taxon>
        <taxon>Pseudomonadota</taxon>
        <taxon>Gammaproteobacteria</taxon>
        <taxon>Alteromonadales</taxon>
        <taxon>Idiomarinaceae</taxon>
        <taxon>Pseudidiomarina</taxon>
    </lineage>
</organism>
<evidence type="ECO:0000256" key="1">
    <source>
        <dbReference type="ARBA" id="ARBA00006738"/>
    </source>
</evidence>
<dbReference type="SUPFAM" id="SSF52980">
    <property type="entry name" value="Restriction endonuclease-like"/>
    <property type="match status" value="1"/>
</dbReference>
<name>A0A317Q7J9_9GAMM</name>
<keyword evidence="3" id="KW-0540">Nuclease</keyword>
<protein>
    <recommendedName>
        <fullName evidence="2">UPF0102 protein DET45_10749</fullName>
    </recommendedName>
</protein>
<keyword evidence="3" id="KW-0255">Endonuclease</keyword>
<keyword evidence="4" id="KW-1185">Reference proteome</keyword>
<dbReference type="InterPro" id="IPR011856">
    <property type="entry name" value="tRNA_endonuc-like_dom_sf"/>
</dbReference>
<dbReference type="GO" id="GO:0003676">
    <property type="term" value="F:nucleic acid binding"/>
    <property type="evidence" value="ECO:0007669"/>
    <property type="project" value="InterPro"/>
</dbReference>
<sequence length="116" mass="13311">MSKQEDGGLGEALALEYLEGQGLHLVTKNFRCEMGEIDLILKEGKTFVFVEVKVRADETFASVLEQIKPQQCQRIRRCAQFFLITEGLNEHYTSMRFDVVALVSDYNSMQWLPDAF</sequence>
<dbReference type="Pfam" id="PF02021">
    <property type="entry name" value="UPF0102"/>
    <property type="match status" value="1"/>
</dbReference>
<gene>
    <name evidence="3" type="ORF">DET45_10749</name>
</gene>
<evidence type="ECO:0000256" key="2">
    <source>
        <dbReference type="HAMAP-Rule" id="MF_00048"/>
    </source>
</evidence>
<dbReference type="Gene3D" id="3.40.1350.10">
    <property type="match status" value="1"/>
</dbReference>
<dbReference type="Proteomes" id="UP000246964">
    <property type="component" value="Unassembled WGS sequence"/>
</dbReference>
<comment type="similarity">
    <text evidence="1 2">Belongs to the UPF0102 family.</text>
</comment>
<dbReference type="NCBIfam" id="TIGR00252">
    <property type="entry name" value="YraN family protein"/>
    <property type="match status" value="1"/>
</dbReference>
<dbReference type="PANTHER" id="PTHR34039">
    <property type="entry name" value="UPF0102 PROTEIN YRAN"/>
    <property type="match status" value="1"/>
</dbReference>
<dbReference type="OrthoDB" id="9794876at2"/>
<dbReference type="EMBL" id="QGTT01000007">
    <property type="protein sequence ID" value="PWW13018.1"/>
    <property type="molecule type" value="Genomic_DNA"/>
</dbReference>
<proteinExistence type="inferred from homology"/>
<dbReference type="NCBIfam" id="NF009150">
    <property type="entry name" value="PRK12497.1-3"/>
    <property type="match status" value="1"/>
</dbReference>
<evidence type="ECO:0000313" key="3">
    <source>
        <dbReference type="EMBL" id="PWW13018.1"/>
    </source>
</evidence>
<dbReference type="GO" id="GO:0004519">
    <property type="term" value="F:endonuclease activity"/>
    <property type="evidence" value="ECO:0007669"/>
    <property type="project" value="UniProtKB-KW"/>
</dbReference>
<dbReference type="AlphaFoldDB" id="A0A317Q7J9"/>
<reference evidence="3 4" key="1">
    <citation type="submission" date="2018-05" db="EMBL/GenBank/DDBJ databases">
        <title>Freshwater and sediment microbial communities from various areas in North America, analyzing microbe dynamics in response to fracking.</title>
        <authorList>
            <person name="Lamendella R."/>
        </authorList>
    </citation>
    <scope>NUCLEOTIDE SEQUENCE [LARGE SCALE GENOMIC DNA]</scope>
    <source>
        <strain evidence="3 4">125B1</strain>
    </source>
</reference>
<dbReference type="RefSeq" id="WP_110075964.1">
    <property type="nucleotide sequence ID" value="NZ_QGTT01000007.1"/>
</dbReference>
<comment type="caution">
    <text evidence="3">The sequence shown here is derived from an EMBL/GenBank/DDBJ whole genome shotgun (WGS) entry which is preliminary data.</text>
</comment>
<dbReference type="InterPro" id="IPR003509">
    <property type="entry name" value="UPF0102_YraN-like"/>
</dbReference>
<dbReference type="InterPro" id="IPR011335">
    <property type="entry name" value="Restrct_endonuc-II-like"/>
</dbReference>